<accession>A0A0R2NWL5</accession>
<evidence type="ECO:0000259" key="4">
    <source>
        <dbReference type="Pfam" id="PF11570"/>
    </source>
</evidence>
<sequence>MTEIAGYRYRFDIADSGFREAIKEMRASLRSLKKTTNATFTEFNTAGEKATAFKEKVKLLGQQIKTENEILKSAKAQYAELTSSLNRHETVLKSSVTRQKELGNALENTESKLKRAKTVLGEDSDEYRTLNQQVSKLKADYQAQTETVAKANKAYENTRKYLNTTGDQISRTRREIASLTAQQEKSTKQADYYQSGIDDIRSALKRTAKENASYVSQLNSQGNVYSAQKAKLSGLRKQHSLLGEQITKEQGLLTTLSAKYGQNSAEVQTQRTQINKLTTDYNRENTAINKLNVKYGKMSTRMASARDMASKTATKVKASLAKYKGAAITATAAITTLGAATISGAKKASSLQNIYKQNQNLLTTSGESAKTAIKAVTEMQKDGRKYSIKYGVSQKTIAENYQDLIKRGHTANESLAVMKTELQGSVASGDDFNDVTKVSSQVIEAFGMKTNNTAKMVKNTKRVVNDLAYTADTTATDFQSLGKGMEYVSETANNAGFSVEETSAALGELSNHGLWKLAA</sequence>
<feature type="domain" description="Colicin receptor" evidence="4">
    <location>
        <begin position="16"/>
        <end position="113"/>
    </location>
</feature>
<organism evidence="5 6">
    <name type="scientific">Lactiplantibacillus fabifermentans DSM 21115</name>
    <dbReference type="NCBI Taxonomy" id="1413187"/>
    <lineage>
        <taxon>Bacteria</taxon>
        <taxon>Bacillati</taxon>
        <taxon>Bacillota</taxon>
        <taxon>Bacilli</taxon>
        <taxon>Lactobacillales</taxon>
        <taxon>Lactobacillaceae</taxon>
        <taxon>Lactiplantibacillus</taxon>
    </lineage>
</organism>
<dbReference type="Gene3D" id="1.10.287.1490">
    <property type="match status" value="1"/>
</dbReference>
<evidence type="ECO:0000313" key="6">
    <source>
        <dbReference type="Proteomes" id="UP000050920"/>
    </source>
</evidence>
<protein>
    <submittedName>
        <fullName evidence="5">Phage tail tape measure protein, TP901 family</fullName>
    </submittedName>
</protein>
<dbReference type="Proteomes" id="UP000050920">
    <property type="component" value="Unassembled WGS sequence"/>
</dbReference>
<evidence type="ECO:0000256" key="1">
    <source>
        <dbReference type="ARBA" id="ARBA00022612"/>
    </source>
</evidence>
<dbReference type="SUPFAM" id="SSF90257">
    <property type="entry name" value="Myosin rod fragments"/>
    <property type="match status" value="1"/>
</dbReference>
<evidence type="ECO:0000313" key="5">
    <source>
        <dbReference type="EMBL" id="KRO28083.1"/>
    </source>
</evidence>
<proteinExistence type="predicted"/>
<evidence type="ECO:0000259" key="3">
    <source>
        <dbReference type="Pfam" id="PF10145"/>
    </source>
</evidence>
<dbReference type="PANTHER" id="PTHR37813">
    <property type="entry name" value="FELS-2 PROPHAGE PROTEIN"/>
    <property type="match status" value="1"/>
</dbReference>
<keyword evidence="6" id="KW-1185">Reference proteome</keyword>
<dbReference type="Pfam" id="PF11570">
    <property type="entry name" value="E2R135"/>
    <property type="match status" value="1"/>
</dbReference>
<evidence type="ECO:0000256" key="2">
    <source>
        <dbReference type="SAM" id="Coils"/>
    </source>
</evidence>
<gene>
    <name evidence="5" type="ORF">DY78_GL002665</name>
</gene>
<name>A0A0R2NWL5_9LACO</name>
<keyword evidence="1" id="KW-1188">Viral release from host cell</keyword>
<feature type="domain" description="Phage tail tape measure protein" evidence="3">
    <location>
        <begin position="381"/>
        <end position="513"/>
    </location>
</feature>
<dbReference type="InterPro" id="IPR024566">
    <property type="entry name" value="Colicin_R_dom"/>
</dbReference>
<feature type="coiled-coil region" evidence="2">
    <location>
        <begin position="71"/>
        <end position="189"/>
    </location>
</feature>
<comment type="caution">
    <text evidence="5">The sequence shown here is derived from an EMBL/GenBank/DDBJ whole genome shotgun (WGS) entry which is preliminary data.</text>
</comment>
<dbReference type="AlphaFoldDB" id="A0A0R2NWL5"/>
<dbReference type="NCBIfam" id="TIGR01760">
    <property type="entry name" value="tape_meas_TP901"/>
    <property type="match status" value="1"/>
</dbReference>
<dbReference type="InterPro" id="IPR010090">
    <property type="entry name" value="Phage_tape_meas"/>
</dbReference>
<dbReference type="EMBL" id="AYGX02000053">
    <property type="protein sequence ID" value="KRO28083.1"/>
    <property type="molecule type" value="Genomic_DNA"/>
</dbReference>
<dbReference type="PANTHER" id="PTHR37813:SF1">
    <property type="entry name" value="FELS-2 PROPHAGE PROTEIN"/>
    <property type="match status" value="1"/>
</dbReference>
<reference evidence="5 6" key="1">
    <citation type="journal article" date="2015" name="Genome Announc.">
        <title>Expanding the biotechnology potential of lactobacilli through comparative genomics of 213 strains and associated genera.</title>
        <authorList>
            <person name="Sun Z."/>
            <person name="Harris H.M."/>
            <person name="McCann A."/>
            <person name="Guo C."/>
            <person name="Argimon S."/>
            <person name="Zhang W."/>
            <person name="Yang X."/>
            <person name="Jeffery I.B."/>
            <person name="Cooney J.C."/>
            <person name="Kagawa T.F."/>
            <person name="Liu W."/>
            <person name="Song Y."/>
            <person name="Salvetti E."/>
            <person name="Wrobel A."/>
            <person name="Rasinkangas P."/>
            <person name="Parkhill J."/>
            <person name="Rea M.C."/>
            <person name="O'Sullivan O."/>
            <person name="Ritari J."/>
            <person name="Douillard F.P."/>
            <person name="Paul Ross R."/>
            <person name="Yang R."/>
            <person name="Briner A.E."/>
            <person name="Felis G.E."/>
            <person name="de Vos W.M."/>
            <person name="Barrangou R."/>
            <person name="Klaenhammer T.R."/>
            <person name="Caufield P.W."/>
            <person name="Cui Y."/>
            <person name="Zhang H."/>
            <person name="O'Toole P.W."/>
        </authorList>
    </citation>
    <scope>NUCLEOTIDE SEQUENCE [LARGE SCALE GENOMIC DNA]</scope>
    <source>
        <strain evidence="5 6">DSM 21115</strain>
    </source>
</reference>
<dbReference type="RefSeq" id="WP_024624370.1">
    <property type="nucleotide sequence ID" value="NZ_AYGX02000053.1"/>
</dbReference>
<dbReference type="Pfam" id="PF10145">
    <property type="entry name" value="PhageMin_Tail"/>
    <property type="match status" value="1"/>
</dbReference>
<keyword evidence="2" id="KW-0175">Coiled coil</keyword>